<accession>A0A366HNS3</accession>
<comment type="caution">
    <text evidence="3">The sequence shown here is derived from an EMBL/GenBank/DDBJ whole genome shotgun (WGS) entry which is preliminary data.</text>
</comment>
<evidence type="ECO:0000259" key="2">
    <source>
        <dbReference type="Pfam" id="PF13529"/>
    </source>
</evidence>
<gene>
    <name evidence="3" type="ORF">DES53_103143</name>
</gene>
<evidence type="ECO:0000313" key="3">
    <source>
        <dbReference type="EMBL" id="RBP45146.1"/>
    </source>
</evidence>
<sequence length="604" mass="65827">MLRRLLTLLLICGAVQLAEPALPAQSDGGKVQVNLDPLLAFPAIWEKTQDTVASTFTDAGVKQSPQFSWLGRTKGGKDVALFDAKAYSGSEALLSIFAGKVPVESAGVYFAGGRVSHMIVQVTGQSSNFEEVRAAVENNLGALFSSTPVSQPQLRGFEGEKGMQIQVWRNANSMAVINVSKEKKFLRISFAPASADPVLVAGYPAQKLASEDPKFFLNLDALLALPSLWSLTPERVEKLFSMPGGADSPYYQWLTTDKSGVRFSRRPFSNVEVDLKIFDGAVPVDEAVVEFTKGKATRVSVSLYNRGDSGQVSSSEFDRRYKIAGVAVGKLLGVRPTERRPGAQTAVKIGGWAWNAPAALAALEYNAGALDGGQPEFLRLRLAAPGERESFASETGQSIRRTALGKSELPRFVKREKNGDVFISEVPMVDQGAKGYCVVASCQRLFGYLRIPCDQHEIAQIAGSDANTGTNSMDMEDALRKIDSRFKVNFKPLGYRLRSGGLGVPYGNRLSEVNLAKFEKQIEDYTSKGVPMLWALELGRYPEEPANAAQAGGNHMRLIIGYNKARQQLIFTDSWGAGHELKRMGLEDAFRATLALYVIEPKEH</sequence>
<organism evidence="3 4">
    <name type="scientific">Roseimicrobium gellanilyticum</name>
    <dbReference type="NCBI Taxonomy" id="748857"/>
    <lineage>
        <taxon>Bacteria</taxon>
        <taxon>Pseudomonadati</taxon>
        <taxon>Verrucomicrobiota</taxon>
        <taxon>Verrucomicrobiia</taxon>
        <taxon>Verrucomicrobiales</taxon>
        <taxon>Verrucomicrobiaceae</taxon>
        <taxon>Roseimicrobium</taxon>
    </lineage>
</organism>
<dbReference type="AlphaFoldDB" id="A0A366HNS3"/>
<protein>
    <submittedName>
        <fullName evidence="3">Peptidase C39-like protein</fullName>
    </submittedName>
</protein>
<dbReference type="Pfam" id="PF13529">
    <property type="entry name" value="Peptidase_C39_2"/>
    <property type="match status" value="1"/>
</dbReference>
<feature type="chain" id="PRO_5016875609" evidence="1">
    <location>
        <begin position="18"/>
        <end position="604"/>
    </location>
</feature>
<keyword evidence="4" id="KW-1185">Reference proteome</keyword>
<proteinExistence type="predicted"/>
<dbReference type="Proteomes" id="UP000253426">
    <property type="component" value="Unassembled WGS sequence"/>
</dbReference>
<feature type="signal peptide" evidence="1">
    <location>
        <begin position="1"/>
        <end position="17"/>
    </location>
</feature>
<dbReference type="OrthoDB" id="9814098at2"/>
<feature type="domain" description="Peptidase C39-like" evidence="2">
    <location>
        <begin position="425"/>
        <end position="575"/>
    </location>
</feature>
<name>A0A366HNS3_9BACT</name>
<keyword evidence="1" id="KW-0732">Signal</keyword>
<dbReference type="InterPro" id="IPR039564">
    <property type="entry name" value="Peptidase_C39-like"/>
</dbReference>
<evidence type="ECO:0000313" key="4">
    <source>
        <dbReference type="Proteomes" id="UP000253426"/>
    </source>
</evidence>
<dbReference type="EMBL" id="QNRR01000003">
    <property type="protein sequence ID" value="RBP45146.1"/>
    <property type="molecule type" value="Genomic_DNA"/>
</dbReference>
<dbReference type="RefSeq" id="WP_113958285.1">
    <property type="nucleotide sequence ID" value="NZ_QNRR01000003.1"/>
</dbReference>
<reference evidence="3 4" key="1">
    <citation type="submission" date="2018-06" db="EMBL/GenBank/DDBJ databases">
        <title>Genomic Encyclopedia of Type Strains, Phase IV (KMG-IV): sequencing the most valuable type-strain genomes for metagenomic binning, comparative biology and taxonomic classification.</title>
        <authorList>
            <person name="Goeker M."/>
        </authorList>
    </citation>
    <scope>NUCLEOTIDE SEQUENCE [LARGE SCALE GENOMIC DNA]</scope>
    <source>
        <strain evidence="3 4">DSM 25532</strain>
    </source>
</reference>
<evidence type="ECO:0000256" key="1">
    <source>
        <dbReference type="SAM" id="SignalP"/>
    </source>
</evidence>